<dbReference type="GO" id="GO:0071244">
    <property type="term" value="P:cellular response to carbon dioxide"/>
    <property type="evidence" value="ECO:0007669"/>
    <property type="project" value="TreeGrafter"/>
</dbReference>
<dbReference type="EC" id="4.2.1.1" evidence="2 8"/>
<dbReference type="Proteomes" id="UP001175353">
    <property type="component" value="Unassembled WGS sequence"/>
</dbReference>
<evidence type="ECO:0000256" key="4">
    <source>
        <dbReference type="ARBA" id="ARBA00022833"/>
    </source>
</evidence>
<evidence type="ECO:0000256" key="3">
    <source>
        <dbReference type="ARBA" id="ARBA00022723"/>
    </source>
</evidence>
<feature type="binding site" evidence="7">
    <location>
        <position position="139"/>
    </location>
    <ligand>
        <name>Zn(2+)</name>
        <dbReference type="ChEBI" id="CHEBI:29105"/>
    </ligand>
</feature>
<proteinExistence type="inferred from homology"/>
<sequence>MFLQRAATQCLRKAGPCAALRPFAALQSSTQRFFAAAALSRQSAFQQALESNTRWASETAQSDSKFFPTSAQGQSPAILWIGCSDSRVPETTVLGLKPGDVFTHRNIANIVSPTDLSLLSVVEFSVAHLKVKHIVVCGHSKCGGVAGCLANGKLGGSLDIWLQPLRALREKHDAELKGMEVDGQRAFMSAANVRQGVEVMKRIPTVIDAMKERGLQVHGLVYDLASGKLEDVDCDEKDDVAALREAAFERK</sequence>
<dbReference type="Pfam" id="PF00484">
    <property type="entry name" value="Pro_CA"/>
    <property type="match status" value="1"/>
</dbReference>
<name>A0A4U0UZG4_9PEZI</name>
<dbReference type="STRING" id="329885.A0A4U0UZG4"/>
<feature type="binding site" evidence="7">
    <location>
        <position position="142"/>
    </location>
    <ligand>
        <name>Zn(2+)</name>
        <dbReference type="ChEBI" id="CHEBI:29105"/>
    </ligand>
</feature>
<evidence type="ECO:0000313" key="9">
    <source>
        <dbReference type="EMBL" id="KAK1006509.1"/>
    </source>
</evidence>
<evidence type="ECO:0000256" key="5">
    <source>
        <dbReference type="ARBA" id="ARBA00023239"/>
    </source>
</evidence>
<comment type="catalytic activity">
    <reaction evidence="6 8">
        <text>hydrogencarbonate + H(+) = CO2 + H2O</text>
        <dbReference type="Rhea" id="RHEA:10748"/>
        <dbReference type="ChEBI" id="CHEBI:15377"/>
        <dbReference type="ChEBI" id="CHEBI:15378"/>
        <dbReference type="ChEBI" id="CHEBI:16526"/>
        <dbReference type="ChEBI" id="CHEBI:17544"/>
        <dbReference type="EC" id="4.2.1.1"/>
    </reaction>
</comment>
<keyword evidence="12" id="KW-1185">Reference proteome</keyword>
<organism evidence="10 11">
    <name type="scientific">Friedmanniomyces endolithicus</name>
    <dbReference type="NCBI Taxonomy" id="329885"/>
    <lineage>
        <taxon>Eukaryota</taxon>
        <taxon>Fungi</taxon>
        <taxon>Dikarya</taxon>
        <taxon>Ascomycota</taxon>
        <taxon>Pezizomycotina</taxon>
        <taxon>Dothideomycetes</taxon>
        <taxon>Dothideomycetidae</taxon>
        <taxon>Mycosphaerellales</taxon>
        <taxon>Teratosphaeriaceae</taxon>
        <taxon>Friedmanniomyces</taxon>
    </lineage>
</organism>
<evidence type="ECO:0000256" key="6">
    <source>
        <dbReference type="ARBA" id="ARBA00048348"/>
    </source>
</evidence>
<comment type="function">
    <text evidence="8">Reversible hydration of carbon dioxide.</text>
</comment>
<dbReference type="PANTHER" id="PTHR11002:SF76">
    <property type="entry name" value="CARBONIC ANHYDRASE"/>
    <property type="match status" value="1"/>
</dbReference>
<dbReference type="CDD" id="cd00883">
    <property type="entry name" value="beta_CA_cladeA"/>
    <property type="match status" value="1"/>
</dbReference>
<dbReference type="SUPFAM" id="SSF53056">
    <property type="entry name" value="beta-carbonic anhydrase, cab"/>
    <property type="match status" value="1"/>
</dbReference>
<evidence type="ECO:0000313" key="10">
    <source>
        <dbReference type="EMBL" id="TKA40685.1"/>
    </source>
</evidence>
<feature type="binding site" evidence="7">
    <location>
        <position position="83"/>
    </location>
    <ligand>
        <name>Zn(2+)</name>
        <dbReference type="ChEBI" id="CHEBI:29105"/>
    </ligand>
</feature>
<evidence type="ECO:0000313" key="12">
    <source>
        <dbReference type="Proteomes" id="UP001175353"/>
    </source>
</evidence>
<evidence type="ECO:0000256" key="7">
    <source>
        <dbReference type="PIRSR" id="PIRSR601765-1"/>
    </source>
</evidence>
<dbReference type="GO" id="GO:0034599">
    <property type="term" value="P:cellular response to oxidative stress"/>
    <property type="evidence" value="ECO:0007669"/>
    <property type="project" value="TreeGrafter"/>
</dbReference>
<keyword evidence="5 8" id="KW-0456">Lyase</keyword>
<keyword evidence="3 7" id="KW-0479">Metal-binding</keyword>
<dbReference type="InterPro" id="IPR001765">
    <property type="entry name" value="Carbonic_anhydrase"/>
</dbReference>
<dbReference type="SMART" id="SM00947">
    <property type="entry name" value="Pro_CA"/>
    <property type="match status" value="1"/>
</dbReference>
<evidence type="ECO:0000256" key="1">
    <source>
        <dbReference type="ARBA" id="ARBA00006217"/>
    </source>
</evidence>
<reference evidence="10 11" key="1">
    <citation type="submission" date="2017-03" db="EMBL/GenBank/DDBJ databases">
        <title>Genomes of endolithic fungi from Antarctica.</title>
        <authorList>
            <person name="Coleine C."/>
            <person name="Masonjones S."/>
            <person name="Stajich J.E."/>
        </authorList>
    </citation>
    <scope>NUCLEOTIDE SEQUENCE [LARGE SCALE GENOMIC DNA]</scope>
    <source>
        <strain evidence="10 11">CCFEE 5311</strain>
    </source>
</reference>
<accession>A0A4U0UZG4</accession>
<comment type="caution">
    <text evidence="10">The sequence shown here is derived from an EMBL/GenBank/DDBJ whole genome shotgun (WGS) entry which is preliminary data.</text>
</comment>
<dbReference type="PANTHER" id="PTHR11002">
    <property type="entry name" value="CARBONIC ANHYDRASE"/>
    <property type="match status" value="1"/>
</dbReference>
<feature type="binding site" evidence="7">
    <location>
        <position position="85"/>
    </location>
    <ligand>
        <name>Zn(2+)</name>
        <dbReference type="ChEBI" id="CHEBI:29105"/>
    </ligand>
</feature>
<dbReference type="GO" id="GO:0005737">
    <property type="term" value="C:cytoplasm"/>
    <property type="evidence" value="ECO:0007669"/>
    <property type="project" value="TreeGrafter"/>
</dbReference>
<dbReference type="Gene3D" id="3.40.1050.10">
    <property type="entry name" value="Carbonic anhydrase"/>
    <property type="match status" value="1"/>
</dbReference>
<dbReference type="GO" id="GO:0004089">
    <property type="term" value="F:carbonate dehydratase activity"/>
    <property type="evidence" value="ECO:0007669"/>
    <property type="project" value="UniProtKB-UniRule"/>
</dbReference>
<evidence type="ECO:0000256" key="8">
    <source>
        <dbReference type="RuleBase" id="RU003956"/>
    </source>
</evidence>
<evidence type="ECO:0000256" key="2">
    <source>
        <dbReference type="ARBA" id="ARBA00012925"/>
    </source>
</evidence>
<comment type="cofactor">
    <cofactor evidence="7">
        <name>Zn(2+)</name>
        <dbReference type="ChEBI" id="CHEBI:29105"/>
    </cofactor>
    <text evidence="7">Binds 1 zinc ion per subunit.</text>
</comment>
<evidence type="ECO:0000313" key="11">
    <source>
        <dbReference type="Proteomes" id="UP000310066"/>
    </source>
</evidence>
<dbReference type="InterPro" id="IPR036874">
    <property type="entry name" value="Carbonic_anhydrase_sf"/>
</dbReference>
<dbReference type="EMBL" id="JAUJLE010000020">
    <property type="protein sequence ID" value="KAK1006509.1"/>
    <property type="molecule type" value="Genomic_DNA"/>
</dbReference>
<dbReference type="AlphaFoldDB" id="A0A4U0UZG4"/>
<reference evidence="9" key="2">
    <citation type="submission" date="2023-06" db="EMBL/GenBank/DDBJ databases">
        <title>Black Yeasts Isolated from many extreme environments.</title>
        <authorList>
            <person name="Coleine C."/>
            <person name="Stajich J.E."/>
            <person name="Selbmann L."/>
        </authorList>
    </citation>
    <scope>NUCLEOTIDE SEQUENCE</scope>
    <source>
        <strain evidence="9">CCFEE 5200</strain>
    </source>
</reference>
<dbReference type="GO" id="GO:0008270">
    <property type="term" value="F:zinc ion binding"/>
    <property type="evidence" value="ECO:0007669"/>
    <property type="project" value="UniProtKB-UniRule"/>
</dbReference>
<dbReference type="EMBL" id="NAJP01000031">
    <property type="protein sequence ID" value="TKA40685.1"/>
    <property type="molecule type" value="Genomic_DNA"/>
</dbReference>
<comment type="similarity">
    <text evidence="1 8">Belongs to the beta-class carbonic anhydrase family.</text>
</comment>
<protein>
    <recommendedName>
        <fullName evidence="2 8">Carbonic anhydrase</fullName>
        <ecNumber evidence="2 8">4.2.1.1</ecNumber>
    </recommendedName>
    <alternativeName>
        <fullName evidence="8">Carbonate dehydratase</fullName>
    </alternativeName>
</protein>
<dbReference type="Proteomes" id="UP000310066">
    <property type="component" value="Unassembled WGS sequence"/>
</dbReference>
<keyword evidence="4 7" id="KW-0862">Zinc</keyword>
<dbReference type="OrthoDB" id="10248475at2759"/>
<gene>
    <name evidence="10" type="ORF">B0A54_07954</name>
    <name evidence="9" type="ORF">LTR91_003770</name>
</gene>